<evidence type="ECO:0000259" key="17">
    <source>
        <dbReference type="PROSITE" id="PS51975"/>
    </source>
</evidence>
<dbReference type="GO" id="GO:0032299">
    <property type="term" value="C:ribonuclease H2 complex"/>
    <property type="evidence" value="ECO:0007669"/>
    <property type="project" value="TreeGrafter"/>
</dbReference>
<dbReference type="GO" id="GO:0003723">
    <property type="term" value="F:RNA binding"/>
    <property type="evidence" value="ECO:0007669"/>
    <property type="project" value="UniProtKB-UniRule"/>
</dbReference>
<comment type="function">
    <text evidence="3 14 16">Endonuclease that specifically degrades the RNA of RNA-DNA hybrids.</text>
</comment>
<dbReference type="PANTHER" id="PTHR10954:SF18">
    <property type="entry name" value="RIBONUCLEASE HII"/>
    <property type="match status" value="1"/>
</dbReference>
<comment type="cofactor">
    <cofactor evidence="2">
        <name>Mg(2+)</name>
        <dbReference type="ChEBI" id="CHEBI:18420"/>
    </cofactor>
</comment>
<comment type="subcellular location">
    <subcellularLocation>
        <location evidence="4 14">Cytoplasm</location>
    </subcellularLocation>
</comment>
<keyword evidence="12 14" id="KW-0378">Hydrolase</keyword>
<evidence type="ECO:0000256" key="1">
    <source>
        <dbReference type="ARBA" id="ARBA00000077"/>
    </source>
</evidence>
<name>A0A1H6SB14_9FLAO</name>
<sequence length="250" mass="28798">MQKSVKGCVKIIYFCKKQIMLKKCYSEFLIECGTDEAGRGCLAGPVTAGAIILHNPNLVLTKEKKKLEQLLFKSINDSKQLTEKKRFELRPIIEELFDFAFIHINNDEIDEINILNASMKAMQESILNLKTQPEYIIVDGNRPLNGKLGMKQTKGKIFTSEEIEILKSIPNTSIIKGDAKYLSIAAASILAKTYRDDFMDKIHDEFPMYNWKKNKGYPTKEHRDAIRKHGITKYHRKTFRLLPEQLTLEL</sequence>
<comment type="cofactor">
    <cofactor evidence="14 15">
        <name>Mn(2+)</name>
        <dbReference type="ChEBI" id="CHEBI:29035"/>
    </cofactor>
    <cofactor evidence="14 15">
        <name>Mg(2+)</name>
        <dbReference type="ChEBI" id="CHEBI:18420"/>
    </cofactor>
    <text evidence="14 15">Manganese or magnesium. Binds 1 divalent metal ion per monomer in the absence of substrate. May bind a second metal ion after substrate binding.</text>
</comment>
<evidence type="ECO:0000256" key="7">
    <source>
        <dbReference type="ARBA" id="ARBA00019179"/>
    </source>
</evidence>
<evidence type="ECO:0000256" key="6">
    <source>
        <dbReference type="ARBA" id="ARBA00012180"/>
    </source>
</evidence>
<dbReference type="EC" id="3.1.26.4" evidence="6 14"/>
<protein>
    <recommendedName>
        <fullName evidence="7 14">Ribonuclease HII</fullName>
        <shortName evidence="14">RNase HII</shortName>
        <ecNumber evidence="6 14">3.1.26.4</ecNumber>
    </recommendedName>
</protein>
<dbReference type="NCBIfam" id="NF000595">
    <property type="entry name" value="PRK00015.1-3"/>
    <property type="match status" value="1"/>
</dbReference>
<dbReference type="GO" id="GO:0030145">
    <property type="term" value="F:manganese ion binding"/>
    <property type="evidence" value="ECO:0007669"/>
    <property type="project" value="UniProtKB-UniRule"/>
</dbReference>
<keyword evidence="13 14" id="KW-0464">Manganese</keyword>
<keyword evidence="10 14" id="KW-0479">Metal-binding</keyword>
<dbReference type="GO" id="GO:0005737">
    <property type="term" value="C:cytoplasm"/>
    <property type="evidence" value="ECO:0007669"/>
    <property type="project" value="UniProtKB-SubCell"/>
</dbReference>
<comment type="catalytic activity">
    <reaction evidence="1 14 15 16">
        <text>Endonucleolytic cleavage to 5'-phosphomonoester.</text>
        <dbReference type="EC" id="3.1.26.4"/>
    </reaction>
</comment>
<dbReference type="InterPro" id="IPR024567">
    <property type="entry name" value="RNase_HII/HIII_dom"/>
</dbReference>
<comment type="similarity">
    <text evidence="5 14 16">Belongs to the RNase HII family.</text>
</comment>
<dbReference type="GO" id="GO:0043137">
    <property type="term" value="P:DNA replication, removal of RNA primer"/>
    <property type="evidence" value="ECO:0007669"/>
    <property type="project" value="TreeGrafter"/>
</dbReference>
<evidence type="ECO:0000256" key="12">
    <source>
        <dbReference type="ARBA" id="ARBA00022801"/>
    </source>
</evidence>
<dbReference type="PANTHER" id="PTHR10954">
    <property type="entry name" value="RIBONUCLEASE H2 SUBUNIT A"/>
    <property type="match status" value="1"/>
</dbReference>
<organism evidence="18 19">
    <name type="scientific">Flavobacterium terrigena</name>
    <dbReference type="NCBI Taxonomy" id="402734"/>
    <lineage>
        <taxon>Bacteria</taxon>
        <taxon>Pseudomonadati</taxon>
        <taxon>Bacteroidota</taxon>
        <taxon>Flavobacteriia</taxon>
        <taxon>Flavobacteriales</taxon>
        <taxon>Flavobacteriaceae</taxon>
        <taxon>Flavobacterium</taxon>
    </lineage>
</organism>
<evidence type="ECO:0000256" key="2">
    <source>
        <dbReference type="ARBA" id="ARBA00001946"/>
    </source>
</evidence>
<feature type="binding site" evidence="14 15">
    <location>
        <position position="139"/>
    </location>
    <ligand>
        <name>a divalent metal cation</name>
        <dbReference type="ChEBI" id="CHEBI:60240"/>
    </ligand>
</feature>
<dbReference type="InterPro" id="IPR001352">
    <property type="entry name" value="RNase_HII/HIII"/>
</dbReference>
<keyword evidence="11 14" id="KW-0255">Endonuclease</keyword>
<evidence type="ECO:0000313" key="18">
    <source>
        <dbReference type="EMBL" id="SEI60935.1"/>
    </source>
</evidence>
<dbReference type="EMBL" id="FNYA01000002">
    <property type="protein sequence ID" value="SEI60935.1"/>
    <property type="molecule type" value="Genomic_DNA"/>
</dbReference>
<keyword evidence="19" id="KW-1185">Reference proteome</keyword>
<dbReference type="SUPFAM" id="SSF53098">
    <property type="entry name" value="Ribonuclease H-like"/>
    <property type="match status" value="1"/>
</dbReference>
<dbReference type="CDD" id="cd07182">
    <property type="entry name" value="RNase_HII_bacteria_HII_like"/>
    <property type="match status" value="1"/>
</dbReference>
<dbReference type="Pfam" id="PF01351">
    <property type="entry name" value="RNase_HII"/>
    <property type="match status" value="1"/>
</dbReference>
<dbReference type="GO" id="GO:0006298">
    <property type="term" value="P:mismatch repair"/>
    <property type="evidence" value="ECO:0007669"/>
    <property type="project" value="TreeGrafter"/>
</dbReference>
<evidence type="ECO:0000256" key="3">
    <source>
        <dbReference type="ARBA" id="ARBA00004065"/>
    </source>
</evidence>
<evidence type="ECO:0000256" key="13">
    <source>
        <dbReference type="ARBA" id="ARBA00023211"/>
    </source>
</evidence>
<evidence type="ECO:0000256" key="15">
    <source>
        <dbReference type="PROSITE-ProRule" id="PRU01319"/>
    </source>
</evidence>
<feature type="binding site" evidence="14 15">
    <location>
        <position position="36"/>
    </location>
    <ligand>
        <name>a divalent metal cation</name>
        <dbReference type="ChEBI" id="CHEBI:60240"/>
    </ligand>
</feature>
<dbReference type="STRING" id="402734.SAMN05660918_1132"/>
<evidence type="ECO:0000313" key="19">
    <source>
        <dbReference type="Proteomes" id="UP000199702"/>
    </source>
</evidence>
<feature type="domain" description="RNase H type-2" evidence="17">
    <location>
        <begin position="29"/>
        <end position="250"/>
    </location>
</feature>
<dbReference type="HAMAP" id="MF_00052_B">
    <property type="entry name" value="RNase_HII_B"/>
    <property type="match status" value="1"/>
</dbReference>
<accession>A0A1H6SB14</accession>
<dbReference type="InterPro" id="IPR012337">
    <property type="entry name" value="RNaseH-like_sf"/>
</dbReference>
<gene>
    <name evidence="14" type="primary">rnhB</name>
    <name evidence="18" type="ORF">SAMN05660918_1132</name>
</gene>
<evidence type="ECO:0000256" key="16">
    <source>
        <dbReference type="RuleBase" id="RU003515"/>
    </source>
</evidence>
<evidence type="ECO:0000256" key="4">
    <source>
        <dbReference type="ARBA" id="ARBA00004496"/>
    </source>
</evidence>
<dbReference type="Gene3D" id="3.30.420.10">
    <property type="entry name" value="Ribonuclease H-like superfamily/Ribonuclease H"/>
    <property type="match status" value="1"/>
</dbReference>
<keyword evidence="9 14" id="KW-0540">Nuclease</keyword>
<evidence type="ECO:0000256" key="9">
    <source>
        <dbReference type="ARBA" id="ARBA00022722"/>
    </source>
</evidence>
<evidence type="ECO:0000256" key="10">
    <source>
        <dbReference type="ARBA" id="ARBA00022723"/>
    </source>
</evidence>
<dbReference type="Proteomes" id="UP000199702">
    <property type="component" value="Unassembled WGS sequence"/>
</dbReference>
<proteinExistence type="inferred from homology"/>
<evidence type="ECO:0000256" key="5">
    <source>
        <dbReference type="ARBA" id="ARBA00007383"/>
    </source>
</evidence>
<dbReference type="InterPro" id="IPR022898">
    <property type="entry name" value="RNase_HII"/>
</dbReference>
<dbReference type="InterPro" id="IPR036397">
    <property type="entry name" value="RNaseH_sf"/>
</dbReference>
<dbReference type="AlphaFoldDB" id="A0A1H6SB14"/>
<dbReference type="GO" id="GO:0004523">
    <property type="term" value="F:RNA-DNA hybrid ribonuclease activity"/>
    <property type="evidence" value="ECO:0007669"/>
    <property type="project" value="UniProtKB-UniRule"/>
</dbReference>
<dbReference type="PROSITE" id="PS51975">
    <property type="entry name" value="RNASE_H_2"/>
    <property type="match status" value="1"/>
</dbReference>
<reference evidence="19" key="1">
    <citation type="submission" date="2016-10" db="EMBL/GenBank/DDBJ databases">
        <authorList>
            <person name="Varghese N."/>
            <person name="Submissions S."/>
        </authorList>
    </citation>
    <scope>NUCLEOTIDE SEQUENCE [LARGE SCALE GENOMIC DNA]</scope>
    <source>
        <strain evidence="19">DSM 17934</strain>
    </source>
</reference>
<evidence type="ECO:0000256" key="14">
    <source>
        <dbReference type="HAMAP-Rule" id="MF_00052"/>
    </source>
</evidence>
<feature type="binding site" evidence="14 15">
    <location>
        <position position="35"/>
    </location>
    <ligand>
        <name>a divalent metal cation</name>
        <dbReference type="ChEBI" id="CHEBI:60240"/>
    </ligand>
</feature>
<evidence type="ECO:0000256" key="11">
    <source>
        <dbReference type="ARBA" id="ARBA00022759"/>
    </source>
</evidence>
<keyword evidence="8 14" id="KW-0963">Cytoplasm</keyword>
<evidence type="ECO:0000256" key="8">
    <source>
        <dbReference type="ARBA" id="ARBA00022490"/>
    </source>
</evidence>